<dbReference type="EC" id="2.6.1.9" evidence="7"/>
<evidence type="ECO:0000256" key="5">
    <source>
        <dbReference type="ARBA" id="ARBA00022898"/>
    </source>
</evidence>
<sequence>MSQEILNNVRKNLFEIKPYSPGKPISDVKREFGLTDVTKLASNENPLGPSKKAQAAILDAVANVNRYPDGGAVSLKEALSAKSGIPAGQILVGNGSDDLIKLTSETFLHPGDEIVVPSPSFSQYWFGAQLMDAKTVAVPLKSDFEYDLEAMLNAVTDKTKILYLCSPNNPTGTYIREADLQAFLDRVPSRVLVILDEAYNEYVTEGDYAQGIDFLKRGYNVLVMRTFSKMYALAGLRLGYMFGRPEVLDAINRTREPFNVNMLAQVGAVAALDDEEHVEASRTLNRAGYEQLQGGLGALGYETVPTQGNFLIFDTRQDDKELFDALLREGVITRSGTALGIPGYLRVSIGLQEENERFLTAFEKVVSTLAQKV</sequence>
<comment type="pathway">
    <text evidence="7">Amino-acid biosynthesis; L-histidine biosynthesis; L-histidine from 5-phospho-alpha-D-ribose 1-diphosphate: step 7/9.</text>
</comment>
<comment type="subunit">
    <text evidence="2 7">Homodimer.</text>
</comment>
<dbReference type="InterPro" id="IPR015422">
    <property type="entry name" value="PyrdxlP-dep_Trfase_small"/>
</dbReference>
<organism evidence="9 10">
    <name type="scientific">Tumebacillus avium</name>
    <dbReference type="NCBI Taxonomy" id="1903704"/>
    <lineage>
        <taxon>Bacteria</taxon>
        <taxon>Bacillati</taxon>
        <taxon>Bacillota</taxon>
        <taxon>Bacilli</taxon>
        <taxon>Bacillales</taxon>
        <taxon>Alicyclobacillaceae</taxon>
        <taxon>Tumebacillus</taxon>
    </lineage>
</organism>
<dbReference type="NCBIfam" id="TIGR01141">
    <property type="entry name" value="hisC"/>
    <property type="match status" value="1"/>
</dbReference>
<dbReference type="GO" id="GO:0030170">
    <property type="term" value="F:pyridoxal phosphate binding"/>
    <property type="evidence" value="ECO:0007669"/>
    <property type="project" value="InterPro"/>
</dbReference>
<keyword evidence="10" id="KW-1185">Reference proteome</keyword>
<dbReference type="UniPathway" id="UPA00031">
    <property type="reaction ID" value="UER00012"/>
</dbReference>
<feature type="modified residue" description="N6-(pyridoxal phosphate)lysine" evidence="7">
    <location>
        <position position="229"/>
    </location>
</feature>
<keyword evidence="3 7" id="KW-0032">Aminotransferase</keyword>
<dbReference type="InterPro" id="IPR015421">
    <property type="entry name" value="PyrdxlP-dep_Trfase_major"/>
</dbReference>
<dbReference type="PANTHER" id="PTHR43643:SF3">
    <property type="entry name" value="HISTIDINOL-PHOSPHATE AMINOTRANSFERASE"/>
    <property type="match status" value="1"/>
</dbReference>
<keyword evidence="7" id="KW-0028">Amino-acid biosynthesis</keyword>
<dbReference type="AlphaFoldDB" id="A0A1Y0IV75"/>
<feature type="domain" description="Aminotransferase class I/classII large" evidence="8">
    <location>
        <begin position="35"/>
        <end position="361"/>
    </location>
</feature>
<dbReference type="PANTHER" id="PTHR43643">
    <property type="entry name" value="HISTIDINOL-PHOSPHATE AMINOTRANSFERASE 2"/>
    <property type="match status" value="1"/>
</dbReference>
<dbReference type="SUPFAM" id="SSF53383">
    <property type="entry name" value="PLP-dependent transferases"/>
    <property type="match status" value="1"/>
</dbReference>
<dbReference type="InterPro" id="IPR015424">
    <property type="entry name" value="PyrdxlP-dep_Trfase"/>
</dbReference>
<dbReference type="Pfam" id="PF00155">
    <property type="entry name" value="Aminotran_1_2"/>
    <property type="match status" value="1"/>
</dbReference>
<reference evidence="10" key="1">
    <citation type="submission" date="2017-05" db="EMBL/GenBank/DDBJ databases">
        <authorList>
            <person name="Sung H."/>
        </authorList>
    </citation>
    <scope>NUCLEOTIDE SEQUENCE [LARGE SCALE GENOMIC DNA]</scope>
    <source>
        <strain evidence="10">AR23208</strain>
    </source>
</reference>
<evidence type="ECO:0000313" key="9">
    <source>
        <dbReference type="EMBL" id="ARU63385.1"/>
    </source>
</evidence>
<protein>
    <recommendedName>
        <fullName evidence="7">Histidinol-phosphate aminotransferase</fullName>
        <ecNumber evidence="7">2.6.1.9</ecNumber>
    </recommendedName>
    <alternativeName>
        <fullName evidence="7">Imidazole acetol-phosphate transaminase</fullName>
    </alternativeName>
</protein>
<dbReference type="Gene3D" id="3.40.640.10">
    <property type="entry name" value="Type I PLP-dependent aspartate aminotransferase-like (Major domain)"/>
    <property type="match status" value="1"/>
</dbReference>
<dbReference type="Proteomes" id="UP000195437">
    <property type="component" value="Chromosome"/>
</dbReference>
<dbReference type="RefSeq" id="WP_087458729.1">
    <property type="nucleotide sequence ID" value="NZ_CP021434.1"/>
</dbReference>
<dbReference type="InterPro" id="IPR005861">
    <property type="entry name" value="HisP_aminotrans"/>
</dbReference>
<gene>
    <name evidence="7" type="primary">hisC</name>
    <name evidence="9" type="ORF">CBW65_22125</name>
</gene>
<dbReference type="GO" id="GO:0004400">
    <property type="term" value="F:histidinol-phosphate transaminase activity"/>
    <property type="evidence" value="ECO:0007669"/>
    <property type="project" value="UniProtKB-UniRule"/>
</dbReference>
<dbReference type="OrthoDB" id="9813612at2"/>
<dbReference type="Gene3D" id="3.90.1150.10">
    <property type="entry name" value="Aspartate Aminotransferase, domain 1"/>
    <property type="match status" value="1"/>
</dbReference>
<comment type="cofactor">
    <cofactor evidence="1 7">
        <name>pyridoxal 5'-phosphate</name>
        <dbReference type="ChEBI" id="CHEBI:597326"/>
    </cofactor>
</comment>
<keyword evidence="4 7" id="KW-0808">Transferase</keyword>
<dbReference type="KEGG" id="tum:CBW65_22125"/>
<evidence type="ECO:0000259" key="8">
    <source>
        <dbReference type="Pfam" id="PF00155"/>
    </source>
</evidence>
<keyword evidence="5 7" id="KW-0663">Pyridoxal phosphate</keyword>
<keyword evidence="6 7" id="KW-0368">Histidine biosynthesis</keyword>
<proteinExistence type="inferred from homology"/>
<evidence type="ECO:0000256" key="4">
    <source>
        <dbReference type="ARBA" id="ARBA00022679"/>
    </source>
</evidence>
<dbReference type="InterPro" id="IPR050106">
    <property type="entry name" value="HistidinolP_aminotransfase"/>
</dbReference>
<evidence type="ECO:0000256" key="3">
    <source>
        <dbReference type="ARBA" id="ARBA00022576"/>
    </source>
</evidence>
<evidence type="ECO:0000256" key="1">
    <source>
        <dbReference type="ARBA" id="ARBA00001933"/>
    </source>
</evidence>
<dbReference type="EMBL" id="CP021434">
    <property type="protein sequence ID" value="ARU63385.1"/>
    <property type="molecule type" value="Genomic_DNA"/>
</dbReference>
<name>A0A1Y0IV75_9BACL</name>
<comment type="catalytic activity">
    <reaction evidence="7">
        <text>L-histidinol phosphate + 2-oxoglutarate = 3-(imidazol-4-yl)-2-oxopropyl phosphate + L-glutamate</text>
        <dbReference type="Rhea" id="RHEA:23744"/>
        <dbReference type="ChEBI" id="CHEBI:16810"/>
        <dbReference type="ChEBI" id="CHEBI:29985"/>
        <dbReference type="ChEBI" id="CHEBI:57766"/>
        <dbReference type="ChEBI" id="CHEBI:57980"/>
        <dbReference type="EC" id="2.6.1.9"/>
    </reaction>
</comment>
<dbReference type="CDD" id="cd00609">
    <property type="entry name" value="AAT_like"/>
    <property type="match status" value="1"/>
</dbReference>
<evidence type="ECO:0000256" key="6">
    <source>
        <dbReference type="ARBA" id="ARBA00023102"/>
    </source>
</evidence>
<evidence type="ECO:0000313" key="10">
    <source>
        <dbReference type="Proteomes" id="UP000195437"/>
    </source>
</evidence>
<dbReference type="GO" id="GO:0000105">
    <property type="term" value="P:L-histidine biosynthetic process"/>
    <property type="evidence" value="ECO:0007669"/>
    <property type="project" value="UniProtKB-UniRule"/>
</dbReference>
<dbReference type="InterPro" id="IPR004839">
    <property type="entry name" value="Aminotransferase_I/II_large"/>
</dbReference>
<evidence type="ECO:0000256" key="2">
    <source>
        <dbReference type="ARBA" id="ARBA00011738"/>
    </source>
</evidence>
<accession>A0A1Y0IV75</accession>
<comment type="similarity">
    <text evidence="7">Belongs to the class-II pyridoxal-phosphate-dependent aminotransferase family. Histidinol-phosphate aminotransferase subfamily.</text>
</comment>
<evidence type="ECO:0000256" key="7">
    <source>
        <dbReference type="HAMAP-Rule" id="MF_01023"/>
    </source>
</evidence>
<dbReference type="HAMAP" id="MF_01023">
    <property type="entry name" value="HisC_aminotrans_2"/>
    <property type="match status" value="1"/>
</dbReference>